<dbReference type="Pfam" id="PF01256">
    <property type="entry name" value="Carb_kinase"/>
    <property type="match status" value="1"/>
</dbReference>
<keyword evidence="4 7" id="KW-0520">NAD</keyword>
<dbReference type="AlphaFoldDB" id="A0A642UI91"/>
<keyword evidence="10" id="KW-1185">Reference proteome</keyword>
<dbReference type="PANTHER" id="PTHR12592:SF0">
    <property type="entry name" value="ATP-DEPENDENT (S)-NAD(P)H-HYDRATE DEHYDRATASE"/>
    <property type="match status" value="1"/>
</dbReference>
<dbReference type="GO" id="GO:0047453">
    <property type="term" value="F:ATP-dependent NAD(P)H-hydrate dehydratase activity"/>
    <property type="evidence" value="ECO:0007669"/>
    <property type="project" value="UniProtKB-UniRule"/>
</dbReference>
<comment type="catalytic activity">
    <reaction evidence="6 7">
        <text>(6S)-NADPHX + ATP = ADP + phosphate + NADPH + H(+)</text>
        <dbReference type="Rhea" id="RHEA:32231"/>
        <dbReference type="ChEBI" id="CHEBI:15378"/>
        <dbReference type="ChEBI" id="CHEBI:30616"/>
        <dbReference type="ChEBI" id="CHEBI:43474"/>
        <dbReference type="ChEBI" id="CHEBI:57783"/>
        <dbReference type="ChEBI" id="CHEBI:64076"/>
        <dbReference type="ChEBI" id="CHEBI:456216"/>
        <dbReference type="EC" id="4.2.1.93"/>
    </reaction>
</comment>
<evidence type="ECO:0000256" key="3">
    <source>
        <dbReference type="ARBA" id="ARBA00022857"/>
    </source>
</evidence>
<feature type="domain" description="YjeF C-terminal" evidence="8">
    <location>
        <begin position="12"/>
        <end position="344"/>
    </location>
</feature>
<evidence type="ECO:0000256" key="5">
    <source>
        <dbReference type="ARBA" id="ARBA00023239"/>
    </source>
</evidence>
<feature type="binding site" evidence="7">
    <location>
        <begin position="259"/>
        <end position="268"/>
    </location>
    <ligand>
        <name>ATP</name>
        <dbReference type="ChEBI" id="CHEBI:30616"/>
    </ligand>
</feature>
<dbReference type="GO" id="GO:0046496">
    <property type="term" value="P:nicotinamide nucleotide metabolic process"/>
    <property type="evidence" value="ECO:0007669"/>
    <property type="project" value="UniProtKB-UniRule"/>
</dbReference>
<keyword evidence="2 7" id="KW-0067">ATP-binding</keyword>
<dbReference type="GeneID" id="54782865"/>
<dbReference type="InterPro" id="IPR000631">
    <property type="entry name" value="CARKD"/>
</dbReference>
<feature type="binding site" evidence="7">
    <location>
        <begin position="240"/>
        <end position="244"/>
    </location>
    <ligand>
        <name>ATP</name>
        <dbReference type="ChEBI" id="CHEBI:30616"/>
    </ligand>
</feature>
<evidence type="ECO:0000256" key="1">
    <source>
        <dbReference type="ARBA" id="ARBA00022741"/>
    </source>
</evidence>
<dbReference type="NCBIfam" id="TIGR00196">
    <property type="entry name" value="yjeF_cterm"/>
    <property type="match status" value="1"/>
</dbReference>
<accession>A0A642UI91</accession>
<feature type="binding site" evidence="7">
    <location>
        <begin position="197"/>
        <end position="203"/>
    </location>
    <ligand>
        <name>(6S)-NADPHX</name>
        <dbReference type="ChEBI" id="CHEBI:64076"/>
    </ligand>
</feature>
<dbReference type="Gene3D" id="3.40.1190.20">
    <property type="match status" value="1"/>
</dbReference>
<evidence type="ECO:0000313" key="9">
    <source>
        <dbReference type="EMBL" id="KAA8899547.1"/>
    </source>
</evidence>
<dbReference type="SUPFAM" id="SSF53613">
    <property type="entry name" value="Ribokinase-like"/>
    <property type="match status" value="1"/>
</dbReference>
<evidence type="ECO:0000256" key="2">
    <source>
        <dbReference type="ARBA" id="ARBA00022840"/>
    </source>
</evidence>
<feature type="binding site" evidence="7">
    <location>
        <position position="145"/>
    </location>
    <ligand>
        <name>(6S)-NADPHX</name>
        <dbReference type="ChEBI" id="CHEBI:64076"/>
    </ligand>
</feature>
<dbReference type="PROSITE" id="PS51383">
    <property type="entry name" value="YJEF_C_3"/>
    <property type="match status" value="1"/>
</dbReference>
<evidence type="ECO:0000313" key="10">
    <source>
        <dbReference type="Proteomes" id="UP000449547"/>
    </source>
</evidence>
<evidence type="ECO:0000256" key="6">
    <source>
        <dbReference type="ARBA" id="ARBA00047472"/>
    </source>
</evidence>
<name>A0A642UI91_DIURU</name>
<organism evidence="9 10">
    <name type="scientific">Diutina rugosa</name>
    <name type="common">Yeast</name>
    <name type="synonym">Candida rugosa</name>
    <dbReference type="NCBI Taxonomy" id="5481"/>
    <lineage>
        <taxon>Eukaryota</taxon>
        <taxon>Fungi</taxon>
        <taxon>Dikarya</taxon>
        <taxon>Ascomycota</taxon>
        <taxon>Saccharomycotina</taxon>
        <taxon>Pichiomycetes</taxon>
        <taxon>Debaryomycetaceae</taxon>
        <taxon>Diutina</taxon>
    </lineage>
</organism>
<keyword evidence="7" id="KW-0963">Cytoplasm</keyword>
<keyword evidence="7" id="KW-0597">Phosphoprotein</keyword>
<evidence type="ECO:0000259" key="8">
    <source>
        <dbReference type="PROSITE" id="PS51383"/>
    </source>
</evidence>
<comment type="caution">
    <text evidence="9">The sequence shown here is derived from an EMBL/GenBank/DDBJ whole genome shotgun (WGS) entry which is preliminary data.</text>
</comment>
<dbReference type="RefSeq" id="XP_034010948.1">
    <property type="nucleotide sequence ID" value="XM_034157063.1"/>
</dbReference>
<feature type="binding site" evidence="7">
    <location>
        <position position="269"/>
    </location>
    <ligand>
        <name>(6S)-NADPHX</name>
        <dbReference type="ChEBI" id="CHEBI:64076"/>
    </ligand>
</feature>
<dbReference type="GO" id="GO:0110051">
    <property type="term" value="P:metabolite repair"/>
    <property type="evidence" value="ECO:0007669"/>
    <property type="project" value="TreeGrafter"/>
</dbReference>
<proteinExistence type="inferred from homology"/>
<dbReference type="EMBL" id="SWFT01000122">
    <property type="protein sequence ID" value="KAA8899547.1"/>
    <property type="molecule type" value="Genomic_DNA"/>
</dbReference>
<dbReference type="PANTHER" id="PTHR12592">
    <property type="entry name" value="ATP-DEPENDENT (S)-NAD(P)H-HYDRATE DEHYDRATASE FAMILY MEMBER"/>
    <property type="match status" value="1"/>
</dbReference>
<sequence length="351" mass="38157">MSSVLKGTPKELLTKCRQLIQPLNANFHKGMAGIITVIGGCADYTGAPYFACHAAAATGADLSHVICERRAAPVIKGYTPDLMIHPYLRDLEGSGLSDEDIQRIEDTDLEKVLTDNQIRDIIDNRVMPRLETLLHRSDVVVVGPGFGRDKLMLASLVRIIEEVKVLNKPVIIDADALYLLSLYPKLGAYNRAVLTPNVVEFARLAKAIKVDAGDPDQPDSVVTATQNVSRALAGAIVVRKGPYEVIASSEGHLINDQKGSPRRVGGQGDTLVGITATLLCWSNHYMDSKWGNKVEFTHDEANILAIYAAANMVRVASRKAFAKYGRAMQTSNVHQFVGEAYTEIFGDAATL</sequence>
<dbReference type="EC" id="4.2.1.93" evidence="7"/>
<evidence type="ECO:0000256" key="4">
    <source>
        <dbReference type="ARBA" id="ARBA00023027"/>
    </source>
</evidence>
<comment type="catalytic activity">
    <reaction evidence="7">
        <text>(6S)-NADHX + ATP = ADP + phosphate + NADH + H(+)</text>
        <dbReference type="Rhea" id="RHEA:19017"/>
        <dbReference type="ChEBI" id="CHEBI:15378"/>
        <dbReference type="ChEBI" id="CHEBI:30616"/>
        <dbReference type="ChEBI" id="CHEBI:43474"/>
        <dbReference type="ChEBI" id="CHEBI:57945"/>
        <dbReference type="ChEBI" id="CHEBI:64074"/>
        <dbReference type="ChEBI" id="CHEBI:456216"/>
        <dbReference type="EC" id="4.2.1.93"/>
    </reaction>
</comment>
<keyword evidence="3" id="KW-0521">NADP</keyword>
<dbReference type="VEuPathDB" id="FungiDB:DIURU_004214"/>
<comment type="subcellular location">
    <subcellularLocation>
        <location evidence="7">Cytoplasm</location>
    </subcellularLocation>
</comment>
<comment type="function">
    <text evidence="7">Catalyzes the dehydration of the S-form of NAD(P)HX at the expense of ATP, which is converted to ADP. Together with NAD(P)HX epimerase, which catalyzes the epimerization of the S- and R-forms, the enzyme allows the repair of both epimers of NAD(P)HX, a damaged form of NAD(P)H that is a result of enzymatic or heat-dependent hydration.</text>
</comment>
<dbReference type="OMA" id="WRAAYHN"/>
<dbReference type="GO" id="GO:0005524">
    <property type="term" value="F:ATP binding"/>
    <property type="evidence" value="ECO:0007669"/>
    <property type="project" value="UniProtKB-KW"/>
</dbReference>
<dbReference type="OrthoDB" id="8110916at2759"/>
<evidence type="ECO:0000256" key="7">
    <source>
        <dbReference type="HAMAP-Rule" id="MF_03157"/>
    </source>
</evidence>
<comment type="similarity">
    <text evidence="7">Belongs to the NnrD/CARKD family.</text>
</comment>
<keyword evidence="5 7" id="KW-0456">Lyase</keyword>
<dbReference type="Proteomes" id="UP000449547">
    <property type="component" value="Unassembled WGS sequence"/>
</dbReference>
<dbReference type="InterPro" id="IPR029056">
    <property type="entry name" value="Ribokinase-like"/>
</dbReference>
<dbReference type="HAMAP" id="MF_01965">
    <property type="entry name" value="NADHX_dehydratase"/>
    <property type="match status" value="1"/>
</dbReference>
<keyword evidence="1 7" id="KW-0547">Nucleotide-binding</keyword>
<gene>
    <name evidence="9" type="ORF">DIURU_004214</name>
</gene>
<reference evidence="9 10" key="1">
    <citation type="submission" date="2019-07" db="EMBL/GenBank/DDBJ databases">
        <title>Genome assembly of two rare yeast pathogens: Diutina rugosa and Trichomonascus ciferrii.</title>
        <authorList>
            <person name="Mixao V."/>
            <person name="Saus E."/>
            <person name="Hansen A."/>
            <person name="Lass-Flor C."/>
            <person name="Gabaldon T."/>
        </authorList>
    </citation>
    <scope>NUCLEOTIDE SEQUENCE [LARGE SCALE GENOMIC DNA]</scope>
    <source>
        <strain evidence="9 10">CBS 613</strain>
    </source>
</reference>
<comment type="cofactor">
    <cofactor evidence="7">
        <name>Mg(2+)</name>
        <dbReference type="ChEBI" id="CHEBI:18420"/>
    </cofactor>
</comment>
<dbReference type="CDD" id="cd01171">
    <property type="entry name" value="YXKO-related"/>
    <property type="match status" value="1"/>
</dbReference>
<dbReference type="GO" id="GO:0005737">
    <property type="term" value="C:cytoplasm"/>
    <property type="evidence" value="ECO:0007669"/>
    <property type="project" value="UniProtKB-SubCell"/>
</dbReference>
<protein>
    <recommendedName>
        <fullName evidence="7">ATP-dependent (S)-NAD(P)H-hydrate dehydratase</fullName>
        <ecNumber evidence="7">4.2.1.93</ecNumber>
    </recommendedName>
    <alternativeName>
        <fullName evidence="7">ATP-dependent NAD(P)HX dehydratase</fullName>
    </alternativeName>
</protein>